<evidence type="ECO:0000313" key="2">
    <source>
        <dbReference type="EMBL" id="GAY51974.1"/>
    </source>
</evidence>
<organism evidence="2 3">
    <name type="scientific">Citrus unshiu</name>
    <name type="common">Satsuma mandarin</name>
    <name type="synonym">Citrus nobilis var. unshiu</name>
    <dbReference type="NCBI Taxonomy" id="55188"/>
    <lineage>
        <taxon>Eukaryota</taxon>
        <taxon>Viridiplantae</taxon>
        <taxon>Streptophyta</taxon>
        <taxon>Embryophyta</taxon>
        <taxon>Tracheophyta</taxon>
        <taxon>Spermatophyta</taxon>
        <taxon>Magnoliopsida</taxon>
        <taxon>eudicotyledons</taxon>
        <taxon>Gunneridae</taxon>
        <taxon>Pentapetalae</taxon>
        <taxon>rosids</taxon>
        <taxon>malvids</taxon>
        <taxon>Sapindales</taxon>
        <taxon>Rutaceae</taxon>
        <taxon>Aurantioideae</taxon>
        <taxon>Citrus</taxon>
    </lineage>
</organism>
<dbReference type="EMBL" id="BDQV01000076">
    <property type="protein sequence ID" value="GAY51974.1"/>
    <property type="molecule type" value="Genomic_DNA"/>
</dbReference>
<dbReference type="PROSITE" id="PS50076">
    <property type="entry name" value="DNAJ_2"/>
    <property type="match status" value="1"/>
</dbReference>
<gene>
    <name evidence="2" type="ORF">CUMW_138400</name>
</gene>
<dbReference type="PANTHER" id="PTHR45432">
    <property type="entry name" value="CHAPERONE PROTEIN DNAJ 11, CHLOROPLASTIC-LIKE"/>
    <property type="match status" value="1"/>
</dbReference>
<proteinExistence type="predicted"/>
<evidence type="ECO:0000259" key="1">
    <source>
        <dbReference type="PROSITE" id="PS50076"/>
    </source>
</evidence>
<dbReference type="InterPro" id="IPR018253">
    <property type="entry name" value="DnaJ_domain_CS"/>
</dbReference>
<dbReference type="PROSITE" id="PS00636">
    <property type="entry name" value="DNAJ_1"/>
    <property type="match status" value="1"/>
</dbReference>
<protein>
    <recommendedName>
        <fullName evidence="1">J domain-containing protein</fullName>
    </recommendedName>
</protein>
<dbReference type="SMART" id="SM00271">
    <property type="entry name" value="DnaJ"/>
    <property type="match status" value="1"/>
</dbReference>
<comment type="caution">
    <text evidence="2">The sequence shown here is derived from an EMBL/GenBank/DDBJ whole genome shotgun (WGS) entry which is preliminary data.</text>
</comment>
<dbReference type="CDD" id="cd06257">
    <property type="entry name" value="DnaJ"/>
    <property type="match status" value="1"/>
</dbReference>
<dbReference type="InterPro" id="IPR036869">
    <property type="entry name" value="J_dom_sf"/>
</dbReference>
<accession>A0A2H5PI07</accession>
<dbReference type="Gene3D" id="1.10.287.110">
    <property type="entry name" value="DnaJ domain"/>
    <property type="match status" value="1"/>
</dbReference>
<dbReference type="Pfam" id="PF00226">
    <property type="entry name" value="DnaJ"/>
    <property type="match status" value="1"/>
</dbReference>
<name>A0A2H5PI07_CITUN</name>
<sequence length="107" mass="12341">MPVMALGTRGSLYEVLRVEPTTMISEIKMAYQSLAKVYHLDLSGNGRDFIEIHKTYEMLSDPTARVVYDMSLVSRRRTRTTSFGCLCWSGFHPTYRWEIIVEENGDN</sequence>
<dbReference type="SUPFAM" id="SSF46565">
    <property type="entry name" value="Chaperone J-domain"/>
    <property type="match status" value="1"/>
</dbReference>
<keyword evidence="3" id="KW-1185">Reference proteome</keyword>
<dbReference type="InterPro" id="IPR001623">
    <property type="entry name" value="DnaJ_domain"/>
</dbReference>
<reference evidence="2 3" key="1">
    <citation type="journal article" date="2017" name="Front. Genet.">
        <title>Draft sequencing of the heterozygous diploid genome of Satsuma (Citrus unshiu Marc.) using a hybrid assembly approach.</title>
        <authorList>
            <person name="Shimizu T."/>
            <person name="Tanizawa Y."/>
            <person name="Mochizuki T."/>
            <person name="Nagasaki H."/>
            <person name="Yoshioka T."/>
            <person name="Toyoda A."/>
            <person name="Fujiyama A."/>
            <person name="Kaminuma E."/>
            <person name="Nakamura Y."/>
        </authorList>
    </citation>
    <scope>NUCLEOTIDE SEQUENCE [LARGE SCALE GENOMIC DNA]</scope>
    <source>
        <strain evidence="3">cv. Miyagawa wase</strain>
    </source>
</reference>
<feature type="domain" description="J" evidence="1">
    <location>
        <begin position="11"/>
        <end position="72"/>
    </location>
</feature>
<dbReference type="PANTHER" id="PTHR45432:SF2">
    <property type="entry name" value="CHAPERONE PROTEIN DNAJ 11, CHLOROPLASTIC"/>
    <property type="match status" value="1"/>
</dbReference>
<dbReference type="AlphaFoldDB" id="A0A2H5PI07"/>
<dbReference type="Proteomes" id="UP000236630">
    <property type="component" value="Unassembled WGS sequence"/>
</dbReference>
<dbReference type="STRING" id="55188.A0A2H5PI07"/>
<evidence type="ECO:0000313" key="3">
    <source>
        <dbReference type="Proteomes" id="UP000236630"/>
    </source>
</evidence>